<proteinExistence type="predicted"/>
<name>A0A0M0LPE0_9EUKA</name>
<reference evidence="3" key="1">
    <citation type="journal article" date="2015" name="PLoS Genet.">
        <title>Genome Sequence and Transcriptome Analyses of Chrysochromulina tobin: Metabolic Tools for Enhanced Algal Fitness in the Prominent Order Prymnesiales (Haptophyceae).</title>
        <authorList>
            <person name="Hovde B.T."/>
            <person name="Deodato C.R."/>
            <person name="Hunsperger H.M."/>
            <person name="Ryken S.A."/>
            <person name="Yost W."/>
            <person name="Jha R.K."/>
            <person name="Patterson J."/>
            <person name="Monnat R.J. Jr."/>
            <person name="Barlow S.B."/>
            <person name="Starkenburg S.R."/>
            <person name="Cattolico R.A."/>
        </authorList>
    </citation>
    <scope>NUCLEOTIDE SEQUENCE</scope>
    <source>
        <strain evidence="3">CCMP291</strain>
    </source>
</reference>
<feature type="region of interest" description="Disordered" evidence="1">
    <location>
        <begin position="162"/>
        <end position="193"/>
    </location>
</feature>
<evidence type="ECO:0000313" key="3">
    <source>
        <dbReference type="Proteomes" id="UP000037460"/>
    </source>
</evidence>
<evidence type="ECO:0000256" key="1">
    <source>
        <dbReference type="SAM" id="MobiDB-lite"/>
    </source>
</evidence>
<organism evidence="2 3">
    <name type="scientific">Chrysochromulina tobinii</name>
    <dbReference type="NCBI Taxonomy" id="1460289"/>
    <lineage>
        <taxon>Eukaryota</taxon>
        <taxon>Haptista</taxon>
        <taxon>Haptophyta</taxon>
        <taxon>Prymnesiophyceae</taxon>
        <taxon>Prymnesiales</taxon>
        <taxon>Chrysochromulinaceae</taxon>
        <taxon>Chrysochromulina</taxon>
    </lineage>
</organism>
<keyword evidence="3" id="KW-1185">Reference proteome</keyword>
<comment type="caution">
    <text evidence="2">The sequence shown here is derived from an EMBL/GenBank/DDBJ whole genome shotgun (WGS) entry which is preliminary data.</text>
</comment>
<protein>
    <submittedName>
        <fullName evidence="2">Uncharacterized protein</fullName>
    </submittedName>
</protein>
<accession>A0A0M0LPE0</accession>
<dbReference type="Proteomes" id="UP000037460">
    <property type="component" value="Unassembled WGS sequence"/>
</dbReference>
<dbReference type="AlphaFoldDB" id="A0A0M0LPE0"/>
<dbReference type="EMBL" id="JWZX01000453">
    <property type="protein sequence ID" value="KOO52930.1"/>
    <property type="molecule type" value="Genomic_DNA"/>
</dbReference>
<sequence>MHANITIDGQRVFIFRVANGWSTVALDATESNPKLTGEPIMVLKLAYTKFSECPAVSTVTIKWAGSDEILTYEDIDQMEAKFDPLPDPQPDADPVTNKGDADYLMDKLNEVDKKVDDKILQLGNKIDEVTGQMMAEIGDKMRSLHGQMDLLISSIRSDSVTPDSLVLTPATGHSKKQRVRKGGGEASGSLDLN</sequence>
<evidence type="ECO:0000313" key="2">
    <source>
        <dbReference type="EMBL" id="KOO52930.1"/>
    </source>
</evidence>
<gene>
    <name evidence="2" type="ORF">Ctob_015863</name>
</gene>